<protein>
    <recommendedName>
        <fullName evidence="5">Lipoprotein</fullName>
    </recommendedName>
</protein>
<dbReference type="Pfam" id="PF20316">
    <property type="entry name" value="DUF6612"/>
    <property type="match status" value="1"/>
</dbReference>
<dbReference type="RefSeq" id="WP_072073538.1">
    <property type="nucleotide sequence ID" value="NZ_CDMW01000001.1"/>
</dbReference>
<feature type="chain" id="PRO_5039002471" description="Lipoprotein" evidence="2">
    <location>
        <begin position="22"/>
        <end position="267"/>
    </location>
</feature>
<evidence type="ECO:0008006" key="5">
    <source>
        <dbReference type="Google" id="ProtNLM"/>
    </source>
</evidence>
<dbReference type="PROSITE" id="PS51257">
    <property type="entry name" value="PROKAR_LIPOPROTEIN"/>
    <property type="match status" value="1"/>
</dbReference>
<evidence type="ECO:0000313" key="3">
    <source>
        <dbReference type="EMBL" id="CEL89784.1"/>
    </source>
</evidence>
<evidence type="ECO:0000313" key="4">
    <source>
        <dbReference type="Proteomes" id="UP000183504"/>
    </source>
</evidence>
<feature type="region of interest" description="Disordered" evidence="1">
    <location>
        <begin position="28"/>
        <end position="52"/>
    </location>
</feature>
<name>A0A0B7GJD5_STRSA</name>
<evidence type="ECO:0000256" key="1">
    <source>
        <dbReference type="SAM" id="MobiDB-lite"/>
    </source>
</evidence>
<dbReference type="EMBL" id="CDMW01000001">
    <property type="protein sequence ID" value="CEL89784.1"/>
    <property type="molecule type" value="Genomic_DNA"/>
</dbReference>
<evidence type="ECO:0000256" key="2">
    <source>
        <dbReference type="SAM" id="SignalP"/>
    </source>
</evidence>
<accession>A0A0B7GJD5</accession>
<organism evidence="3 4">
    <name type="scientific">Streptococcus sanguinis</name>
    <dbReference type="NCBI Taxonomy" id="1305"/>
    <lineage>
        <taxon>Bacteria</taxon>
        <taxon>Bacillati</taxon>
        <taxon>Bacillota</taxon>
        <taxon>Bacilli</taxon>
        <taxon>Lactobacillales</taxon>
        <taxon>Streptococcaceae</taxon>
        <taxon>Streptococcus</taxon>
    </lineage>
</organism>
<dbReference type="Proteomes" id="UP000183504">
    <property type="component" value="Unassembled WGS sequence"/>
</dbReference>
<sequence>MKFKKITFMALTALLTLSLGACGLIGQKHSQKNQGGTENSSREIQKNTSSDDIEELLEKAETANEDLTSMKMKVKLSITVDGSNKTQTMSGDLLYDKSTDELAKGHLVIDGKESGQESYQEAIMPGGQDKLLYTRSSKNGTWSKKEMGSGADYYVQPDYFKLMDGFYQMADDVTVKESGDEYVFKLSSKNADLLGLFGEEFKLELTGVTQADMDKTLEVRLDKKTLFLKDFKLGLSYKGEEGSLDVQTDTQYSDWNKVEEDEFKAPQ</sequence>
<keyword evidence="2" id="KW-0732">Signal</keyword>
<gene>
    <name evidence="3" type="ORF">SSV_0472</name>
</gene>
<dbReference type="InterPro" id="IPR046720">
    <property type="entry name" value="DUF6612"/>
</dbReference>
<reference evidence="3 4" key="1">
    <citation type="submission" date="2015-01" db="EMBL/GenBank/DDBJ databases">
        <authorList>
            <person name="Pelicic Vladimir"/>
        </authorList>
    </citation>
    <scope>NUCLEOTIDE SEQUENCE [LARGE SCALE GENOMIC DNA]</scope>
    <source>
        <strain evidence="3 4">2908</strain>
    </source>
</reference>
<feature type="signal peptide" evidence="2">
    <location>
        <begin position="1"/>
        <end position="21"/>
    </location>
</feature>
<dbReference type="AlphaFoldDB" id="A0A0B7GJD5"/>
<proteinExistence type="predicted"/>